<dbReference type="InterPro" id="IPR029479">
    <property type="entry name" value="Nitroreductase"/>
</dbReference>
<evidence type="ECO:0000256" key="2">
    <source>
        <dbReference type="ARBA" id="ARBA00022643"/>
    </source>
</evidence>
<dbReference type="EMBL" id="JACHGN010000015">
    <property type="protein sequence ID" value="MBB5136843.1"/>
    <property type="molecule type" value="Genomic_DNA"/>
</dbReference>
<evidence type="ECO:0000256" key="3">
    <source>
        <dbReference type="ARBA" id="ARBA00023002"/>
    </source>
</evidence>
<dbReference type="Proteomes" id="UP000578449">
    <property type="component" value="Unassembled WGS sequence"/>
</dbReference>
<evidence type="ECO:0000256" key="1">
    <source>
        <dbReference type="ARBA" id="ARBA00022630"/>
    </source>
</evidence>
<dbReference type="InterPro" id="IPR050627">
    <property type="entry name" value="Nitroreductase/BluB"/>
</dbReference>
<evidence type="ECO:0000313" key="6">
    <source>
        <dbReference type="Proteomes" id="UP000578449"/>
    </source>
</evidence>
<accession>A0A840PFW9</accession>
<gene>
    <name evidence="5" type="ORF">HNP84_006594</name>
</gene>
<proteinExistence type="predicted"/>
<evidence type="ECO:0000259" key="4">
    <source>
        <dbReference type="Pfam" id="PF00881"/>
    </source>
</evidence>
<dbReference type="PANTHER" id="PTHR23026:SF90">
    <property type="entry name" value="IODOTYROSINE DEIODINASE 1"/>
    <property type="match status" value="1"/>
</dbReference>
<dbReference type="InterPro" id="IPR000415">
    <property type="entry name" value="Nitroreductase-like"/>
</dbReference>
<dbReference type="RefSeq" id="WP_221337010.1">
    <property type="nucleotide sequence ID" value="NZ_BAABIX010000008.1"/>
</dbReference>
<reference evidence="5 6" key="1">
    <citation type="submission" date="2020-08" db="EMBL/GenBank/DDBJ databases">
        <title>Genomic Encyclopedia of Type Strains, Phase IV (KMG-IV): sequencing the most valuable type-strain genomes for metagenomic binning, comparative biology and taxonomic classification.</title>
        <authorList>
            <person name="Goeker M."/>
        </authorList>
    </citation>
    <scope>NUCLEOTIDE SEQUENCE [LARGE SCALE GENOMIC DNA]</scope>
    <source>
        <strain evidence="5 6">DSM 45615</strain>
    </source>
</reference>
<feature type="domain" description="Nitroreductase" evidence="4">
    <location>
        <begin position="19"/>
        <end position="207"/>
    </location>
</feature>
<name>A0A840PFW9_9ACTN</name>
<keyword evidence="6" id="KW-1185">Reference proteome</keyword>
<keyword evidence="1" id="KW-0285">Flavoprotein</keyword>
<protein>
    <submittedName>
        <fullName evidence="5">Nitroreductase</fullName>
    </submittedName>
</protein>
<sequence>MTATDKKPAMTAAAFDALVRERYSCRAFLGEPVPEGVIRQIFETAQRTASWCNAQSWKVDLVSGAKLGELSRALLADVTSGSPGGSDIPPPPEYQGEYLARRRAAGFALYASLGISREDRARRREQMLENYRFFGAPHVAIVSSPASLGPYGYIDCGGFVANVQNAAQSHGVATIAQAAVVLRPKAIRAVLPVPPDRHLVCAISMGYADPGHPANGFRTERATFDETVTLHT</sequence>
<dbReference type="CDD" id="cd02136">
    <property type="entry name" value="PnbA_NfnB-like"/>
    <property type="match status" value="1"/>
</dbReference>
<keyword evidence="2" id="KW-0288">FMN</keyword>
<keyword evidence="3" id="KW-0560">Oxidoreductase</keyword>
<evidence type="ECO:0000313" key="5">
    <source>
        <dbReference type="EMBL" id="MBB5136843.1"/>
    </source>
</evidence>
<dbReference type="Gene3D" id="3.40.109.10">
    <property type="entry name" value="NADH Oxidase"/>
    <property type="match status" value="1"/>
</dbReference>
<dbReference type="AlphaFoldDB" id="A0A840PFW9"/>
<dbReference type="PANTHER" id="PTHR23026">
    <property type="entry name" value="NADPH NITROREDUCTASE"/>
    <property type="match status" value="1"/>
</dbReference>
<dbReference type="GO" id="GO:0016491">
    <property type="term" value="F:oxidoreductase activity"/>
    <property type="evidence" value="ECO:0007669"/>
    <property type="project" value="UniProtKB-KW"/>
</dbReference>
<dbReference type="Pfam" id="PF00881">
    <property type="entry name" value="Nitroreductase"/>
    <property type="match status" value="1"/>
</dbReference>
<organism evidence="5 6">
    <name type="scientific">Thermocatellispora tengchongensis</name>
    <dbReference type="NCBI Taxonomy" id="1073253"/>
    <lineage>
        <taxon>Bacteria</taxon>
        <taxon>Bacillati</taxon>
        <taxon>Actinomycetota</taxon>
        <taxon>Actinomycetes</taxon>
        <taxon>Streptosporangiales</taxon>
        <taxon>Streptosporangiaceae</taxon>
        <taxon>Thermocatellispora</taxon>
    </lineage>
</organism>
<comment type="caution">
    <text evidence="5">The sequence shown here is derived from an EMBL/GenBank/DDBJ whole genome shotgun (WGS) entry which is preliminary data.</text>
</comment>
<dbReference type="SUPFAM" id="SSF55469">
    <property type="entry name" value="FMN-dependent nitroreductase-like"/>
    <property type="match status" value="1"/>
</dbReference>